<dbReference type="InterPro" id="IPR049449">
    <property type="entry name" value="TesB_ACOT8-like_N"/>
</dbReference>
<comment type="caution">
    <text evidence="4">The sequence shown here is derived from an EMBL/GenBank/DDBJ whole genome shotgun (WGS) entry which is preliminary data.</text>
</comment>
<dbReference type="Pfam" id="PF13622">
    <property type="entry name" value="4HBT_3"/>
    <property type="match status" value="1"/>
</dbReference>
<sequence>MSRAREIDRTDQAQPGGRPAIQPYFRSVESTDDGFERYSATESAVSVWAPTMQHGAPPSALLARAIERCDPRDGARVARLTTEILGPIPVAEIDVRAWIERPGRRIELVAAELVARQADGTRRTVASARAWRITTSDTAAVAQSAEPPLPPVPEAGADSEIPAGWDVGYAKTIDLRVIGGAGRRVWVRPRTVVVDDEPMSPLVRTLSVADIANGVGAQLDPAEWSFLNTDLTVDLFRLPEGEWIGLDAQTSLGPDGIGLCSTVLHDERGALGRALQTLEVRART</sequence>
<proteinExistence type="predicted"/>
<dbReference type="Proteomes" id="UP000255355">
    <property type="component" value="Unassembled WGS sequence"/>
</dbReference>
<evidence type="ECO:0000313" key="5">
    <source>
        <dbReference type="Proteomes" id="UP000255355"/>
    </source>
</evidence>
<evidence type="ECO:0000259" key="2">
    <source>
        <dbReference type="Pfam" id="PF13622"/>
    </source>
</evidence>
<name>A0A370HFI4_9NOCA</name>
<feature type="domain" description="Acyl-CoA thioesterase-like C-terminal" evidence="3">
    <location>
        <begin position="157"/>
        <end position="278"/>
    </location>
</feature>
<dbReference type="InterPro" id="IPR042171">
    <property type="entry name" value="Acyl-CoA_hotdog"/>
</dbReference>
<keyword evidence="5" id="KW-1185">Reference proteome</keyword>
<feature type="compositionally biased region" description="Basic and acidic residues" evidence="1">
    <location>
        <begin position="1"/>
        <end position="11"/>
    </location>
</feature>
<feature type="region of interest" description="Disordered" evidence="1">
    <location>
        <begin position="1"/>
        <end position="22"/>
    </location>
</feature>
<dbReference type="InterPro" id="IPR029069">
    <property type="entry name" value="HotDog_dom_sf"/>
</dbReference>
<reference evidence="4 5" key="1">
    <citation type="submission" date="2018-07" db="EMBL/GenBank/DDBJ databases">
        <title>Genomic Encyclopedia of Type Strains, Phase IV (KMG-IV): sequencing the most valuable type-strain genomes for metagenomic binning, comparative biology and taxonomic classification.</title>
        <authorList>
            <person name="Goeker M."/>
        </authorList>
    </citation>
    <scope>NUCLEOTIDE SEQUENCE [LARGE SCALE GENOMIC DNA]</scope>
    <source>
        <strain evidence="4 5">DSM 44952</strain>
    </source>
</reference>
<dbReference type="EMBL" id="QQAZ01000002">
    <property type="protein sequence ID" value="RDI53934.1"/>
    <property type="molecule type" value="Genomic_DNA"/>
</dbReference>
<evidence type="ECO:0000259" key="3">
    <source>
        <dbReference type="Pfam" id="PF20789"/>
    </source>
</evidence>
<dbReference type="AlphaFoldDB" id="A0A370HFI4"/>
<accession>A0A370HFI4</accession>
<gene>
    <name evidence="4" type="ORF">DFR68_10254</name>
</gene>
<dbReference type="RefSeq" id="WP_246010794.1">
    <property type="nucleotide sequence ID" value="NZ_QQAZ01000002.1"/>
</dbReference>
<evidence type="ECO:0000256" key="1">
    <source>
        <dbReference type="SAM" id="MobiDB-lite"/>
    </source>
</evidence>
<dbReference type="InterPro" id="IPR049450">
    <property type="entry name" value="ACOT8-like_C"/>
</dbReference>
<feature type="domain" description="Acyl-CoA thioesterase-like N-terminal HotDog" evidence="2">
    <location>
        <begin position="47"/>
        <end position="132"/>
    </location>
</feature>
<dbReference type="Gene3D" id="2.40.160.210">
    <property type="entry name" value="Acyl-CoA thioesterase, double hotdog domain"/>
    <property type="match status" value="1"/>
</dbReference>
<dbReference type="Pfam" id="PF20789">
    <property type="entry name" value="4HBT_3C"/>
    <property type="match status" value="1"/>
</dbReference>
<dbReference type="SUPFAM" id="SSF54637">
    <property type="entry name" value="Thioesterase/thiol ester dehydrase-isomerase"/>
    <property type="match status" value="1"/>
</dbReference>
<dbReference type="STRING" id="1210089.GCA_001613165_01739"/>
<organism evidence="4 5">
    <name type="scientific">Nocardia mexicana</name>
    <dbReference type="NCBI Taxonomy" id="279262"/>
    <lineage>
        <taxon>Bacteria</taxon>
        <taxon>Bacillati</taxon>
        <taxon>Actinomycetota</taxon>
        <taxon>Actinomycetes</taxon>
        <taxon>Mycobacteriales</taxon>
        <taxon>Nocardiaceae</taxon>
        <taxon>Nocardia</taxon>
    </lineage>
</organism>
<evidence type="ECO:0000313" key="4">
    <source>
        <dbReference type="EMBL" id="RDI53934.1"/>
    </source>
</evidence>
<protein>
    <submittedName>
        <fullName evidence="4">Thioesterase superfamily protein</fullName>
    </submittedName>
</protein>